<dbReference type="Proteomes" id="UP000011096">
    <property type="component" value="Unassembled WGS sequence"/>
</dbReference>
<proteinExistence type="predicted"/>
<feature type="transmembrane region" description="Helical" evidence="1">
    <location>
        <begin position="165"/>
        <end position="185"/>
    </location>
</feature>
<evidence type="ECO:0000256" key="1">
    <source>
        <dbReference type="SAM" id="Phobius"/>
    </source>
</evidence>
<dbReference type="EMBL" id="ANPB02000011">
    <property type="protein sequence ID" value="KAF4473892.1"/>
    <property type="molecule type" value="Genomic_DNA"/>
</dbReference>
<sequence length="348" mass="37539">MHLPFNIKALQRSLGASITPGTPEMSLDAAGLVALADLTTVQKRTALTGTSSLLDSFILCPGMHMQQDSTSLNGGEYPACGALTSGYVFRVENPATVYYLQQVGRTGRLTNLRVSQIDDSKAWPIRFGSLLFSSSNTTLVSALAYGAAVSWAIAVTILLGLSHDWWALGVILMLMASRLCNVVVIRRRAVPGWFGASEPGVDGDLLILLSQDRWVRIKGKVDHLKAVTSGQWLRDQHTVENWVTAVATLAVYLAAAMVSNATRFGQILILALLGGSVGLLAVTNSATEKLMMHGHILEVVGPSREYRRRLDLANELIKETGSDKWAVRMGMISKSASTDTTEEGPVVM</sequence>
<feature type="transmembrane region" description="Helical" evidence="1">
    <location>
        <begin position="239"/>
        <end position="258"/>
    </location>
</feature>
<evidence type="ECO:0000313" key="3">
    <source>
        <dbReference type="Proteomes" id="UP000011096"/>
    </source>
</evidence>
<keyword evidence="3" id="KW-1185">Reference proteome</keyword>
<keyword evidence="1" id="KW-1133">Transmembrane helix</keyword>
<dbReference type="InParanoid" id="A0A7J6ICB4"/>
<organism evidence="2 3">
    <name type="scientific">Colletotrichum fructicola (strain Nara gc5)</name>
    <name type="common">Anthracnose fungus</name>
    <name type="synonym">Colletotrichum gloeosporioides (strain Nara gc5)</name>
    <dbReference type="NCBI Taxonomy" id="1213859"/>
    <lineage>
        <taxon>Eukaryota</taxon>
        <taxon>Fungi</taxon>
        <taxon>Dikarya</taxon>
        <taxon>Ascomycota</taxon>
        <taxon>Pezizomycotina</taxon>
        <taxon>Sordariomycetes</taxon>
        <taxon>Hypocreomycetidae</taxon>
        <taxon>Glomerellales</taxon>
        <taxon>Glomerellaceae</taxon>
        <taxon>Colletotrichum</taxon>
        <taxon>Colletotrichum gloeosporioides species complex</taxon>
    </lineage>
</organism>
<gene>
    <name evidence="2" type="ORF">CGGC5_v016507</name>
</gene>
<feature type="transmembrane region" description="Helical" evidence="1">
    <location>
        <begin position="264"/>
        <end position="282"/>
    </location>
</feature>
<dbReference type="OrthoDB" id="2956246at2759"/>
<comment type="caution">
    <text evidence="2">The sequence shown here is derived from an EMBL/GenBank/DDBJ whole genome shotgun (WGS) entry which is preliminary data.</text>
</comment>
<keyword evidence="1" id="KW-0472">Membrane</keyword>
<dbReference type="GeneID" id="43621057"/>
<evidence type="ECO:0000313" key="2">
    <source>
        <dbReference type="EMBL" id="KAF4473892.1"/>
    </source>
</evidence>
<feature type="transmembrane region" description="Helical" evidence="1">
    <location>
        <begin position="139"/>
        <end position="159"/>
    </location>
</feature>
<dbReference type="AlphaFoldDB" id="A0A7J6ICB4"/>
<reference evidence="2 3" key="1">
    <citation type="submission" date="2012-08" db="EMBL/GenBank/DDBJ databases">
        <authorList>
            <person name="Gan P.H.P."/>
            <person name="Ikeda K."/>
            <person name="Irieda H."/>
            <person name="Narusaka M."/>
            <person name="O'Connell R.J."/>
            <person name="Narusaka Y."/>
            <person name="Takano Y."/>
            <person name="Kubo Y."/>
            <person name="Shirasu K."/>
        </authorList>
    </citation>
    <scope>NUCLEOTIDE SEQUENCE [LARGE SCALE GENOMIC DNA]</scope>
    <source>
        <strain evidence="2 3">Nara gc5</strain>
    </source>
</reference>
<dbReference type="RefSeq" id="XP_066006768.1">
    <property type="nucleotide sequence ID" value="XM_066153534.1"/>
</dbReference>
<keyword evidence="1" id="KW-0812">Transmembrane</keyword>
<protein>
    <submittedName>
        <fullName evidence="2">Uncharacterized protein</fullName>
    </submittedName>
</protein>
<name>A0A7J6ICB4_COLFN</name>
<reference evidence="2 3" key="2">
    <citation type="submission" date="2020-04" db="EMBL/GenBank/DDBJ databases">
        <title>Genome sequencing and assembly of multiple isolates from the Colletotrichum gloeosporioides species complex.</title>
        <authorList>
            <person name="Gan P."/>
            <person name="Shirasu K."/>
        </authorList>
    </citation>
    <scope>NUCLEOTIDE SEQUENCE [LARGE SCALE GENOMIC DNA]</scope>
    <source>
        <strain evidence="2 3">Nara gc5</strain>
    </source>
</reference>
<accession>A0A7J6ICB4</accession>